<feature type="compositionally biased region" description="Acidic residues" evidence="1">
    <location>
        <begin position="239"/>
        <end position="255"/>
    </location>
</feature>
<feature type="region of interest" description="Disordered" evidence="1">
    <location>
        <begin position="230"/>
        <end position="278"/>
    </location>
</feature>
<proteinExistence type="predicted"/>
<organism evidence="3 4">
    <name type="scientific">Tetrapyrgos nigripes</name>
    <dbReference type="NCBI Taxonomy" id="182062"/>
    <lineage>
        <taxon>Eukaryota</taxon>
        <taxon>Fungi</taxon>
        <taxon>Dikarya</taxon>
        <taxon>Basidiomycota</taxon>
        <taxon>Agaricomycotina</taxon>
        <taxon>Agaricomycetes</taxon>
        <taxon>Agaricomycetidae</taxon>
        <taxon>Agaricales</taxon>
        <taxon>Marasmiineae</taxon>
        <taxon>Marasmiaceae</taxon>
        <taxon>Tetrapyrgos</taxon>
    </lineage>
</organism>
<sequence length="394" mass="42999">MTNASDLRDMTPFFFFLSFPMDAGAPPISAAPASTDEPDSQDIWNGDVDNFILTHLEQVKKDQKGTRDQFGAAIWTNLSAQLQSAGHCVYSNNELKDRFRLLKKSKTSTTSSAPRPLETPPTSHSAAPLPSISAPLPYAAPSSANATAAPSVPPPPSTAHWTPEAEALLIEHLVEAKAKGQMSENNFKPSVYQSAAAYLHEKGYNFTKTQVKGRWTRSTATGALAMSSENSICRTWDQPDSDSSEESDESDSEDEVLSKKRRAVASTPAPKHVRVSAGAQALENMSTAFGSLAEGMKSGAFMAAPVTDSPIKKEQAFNIVHTEEGLSPHSLAKARRVFRGSGEIAREFLSFDPTDENEKEARHCWLLDEMEQLHINGSVFTYLEVSAYEEFHDD</sequence>
<dbReference type="Proteomes" id="UP000559256">
    <property type="component" value="Unassembled WGS sequence"/>
</dbReference>
<name>A0A8H5GZP7_9AGAR</name>
<dbReference type="PANTHER" id="PTHR46929">
    <property type="entry name" value="EXPRESSED PROTEIN"/>
    <property type="match status" value="1"/>
</dbReference>
<dbReference type="AlphaFoldDB" id="A0A8H5GZP7"/>
<evidence type="ECO:0000256" key="1">
    <source>
        <dbReference type="SAM" id="MobiDB-lite"/>
    </source>
</evidence>
<feature type="compositionally biased region" description="Low complexity" evidence="1">
    <location>
        <begin position="125"/>
        <end position="150"/>
    </location>
</feature>
<keyword evidence="4" id="KW-1185">Reference proteome</keyword>
<dbReference type="InterPro" id="IPR024752">
    <property type="entry name" value="Myb/SANT-like_dom"/>
</dbReference>
<dbReference type="EMBL" id="JAACJM010000002">
    <property type="protein sequence ID" value="KAF5374296.1"/>
    <property type="molecule type" value="Genomic_DNA"/>
</dbReference>
<evidence type="ECO:0000259" key="2">
    <source>
        <dbReference type="Pfam" id="PF12776"/>
    </source>
</evidence>
<feature type="domain" description="Myb/SANT-like" evidence="2">
    <location>
        <begin position="160"/>
        <end position="218"/>
    </location>
</feature>
<dbReference type="OrthoDB" id="76215at2759"/>
<dbReference type="Pfam" id="PF12776">
    <property type="entry name" value="Myb_DNA-bind_3"/>
    <property type="match status" value="1"/>
</dbReference>
<dbReference type="PANTHER" id="PTHR46929:SF3">
    <property type="entry name" value="MYB_SANT-LIKE DOMAIN-CONTAINING PROTEIN"/>
    <property type="match status" value="1"/>
</dbReference>
<gene>
    <name evidence="3" type="ORF">D9758_004613</name>
</gene>
<evidence type="ECO:0000313" key="4">
    <source>
        <dbReference type="Proteomes" id="UP000559256"/>
    </source>
</evidence>
<comment type="caution">
    <text evidence="3">The sequence shown here is derived from an EMBL/GenBank/DDBJ whole genome shotgun (WGS) entry which is preliminary data.</text>
</comment>
<reference evidence="3 4" key="1">
    <citation type="journal article" date="2020" name="ISME J.">
        <title>Uncovering the hidden diversity of litter-decomposition mechanisms in mushroom-forming fungi.</title>
        <authorList>
            <person name="Floudas D."/>
            <person name="Bentzer J."/>
            <person name="Ahren D."/>
            <person name="Johansson T."/>
            <person name="Persson P."/>
            <person name="Tunlid A."/>
        </authorList>
    </citation>
    <scope>NUCLEOTIDE SEQUENCE [LARGE SCALE GENOMIC DNA]</scope>
    <source>
        <strain evidence="3 4">CBS 291.85</strain>
    </source>
</reference>
<evidence type="ECO:0000313" key="3">
    <source>
        <dbReference type="EMBL" id="KAF5374296.1"/>
    </source>
</evidence>
<accession>A0A8H5GZP7</accession>
<protein>
    <recommendedName>
        <fullName evidence="2">Myb/SANT-like domain-containing protein</fullName>
    </recommendedName>
</protein>
<feature type="region of interest" description="Disordered" evidence="1">
    <location>
        <begin position="105"/>
        <end position="160"/>
    </location>
</feature>